<feature type="region of interest" description="Disordered" evidence="1">
    <location>
        <begin position="61"/>
        <end position="141"/>
    </location>
</feature>
<dbReference type="KEGG" id="mpur:MARPU_04085"/>
<gene>
    <name evidence="2" type="ORF">MARPU_04085</name>
</gene>
<dbReference type="AlphaFoldDB" id="W0E783"/>
<reference evidence="2 3" key="1">
    <citation type="submission" date="2013-12" db="EMBL/GenBank/DDBJ databases">
        <authorList>
            <consortium name="DOE Joint Genome Institute"/>
            <person name="Bryant D.A."/>
            <person name="Huntemann M."/>
            <person name="Han J."/>
            <person name="Chen A."/>
            <person name="Kyrpides N."/>
            <person name="Mavromatis K."/>
            <person name="Markowitz V."/>
            <person name="Palaniappan K."/>
            <person name="Ivanova N."/>
            <person name="Schaumberg A."/>
            <person name="Pati A."/>
            <person name="Liolios K."/>
            <person name="Nordberg H.P."/>
            <person name="Cantor M.N."/>
            <person name="Hua S.X."/>
            <person name="Woyke T."/>
        </authorList>
    </citation>
    <scope>NUCLEOTIDE SEQUENCE [LARGE SCALE GENOMIC DNA]</scope>
    <source>
        <strain evidence="2 3">984</strain>
    </source>
</reference>
<accession>W0E783</accession>
<keyword evidence="3" id="KW-1185">Reference proteome</keyword>
<sequence>MRVNHADRPLEVETMSAPIIRTFVTVFIWALAMPVVGADAAAVGAAEAAGAGGWLRLEGAARVPAGRRPAPTRQTGTRLLEQRQDERRAWQSLRRESRAASPSPDAPARDGGSWRLRIERQSAAQARQREAQRLRRERAGD</sequence>
<organism evidence="2 3">
    <name type="scientific">Marichromatium purpuratum 984</name>
    <dbReference type="NCBI Taxonomy" id="765910"/>
    <lineage>
        <taxon>Bacteria</taxon>
        <taxon>Pseudomonadati</taxon>
        <taxon>Pseudomonadota</taxon>
        <taxon>Gammaproteobacteria</taxon>
        <taxon>Chromatiales</taxon>
        <taxon>Chromatiaceae</taxon>
        <taxon>Marichromatium</taxon>
    </lineage>
</organism>
<name>W0E783_MARPU</name>
<dbReference type="Proteomes" id="UP000005275">
    <property type="component" value="Chromosome"/>
</dbReference>
<evidence type="ECO:0000313" key="2">
    <source>
        <dbReference type="EMBL" id="AHF05373.1"/>
    </source>
</evidence>
<feature type="compositionally biased region" description="Basic and acidic residues" evidence="1">
    <location>
        <begin position="127"/>
        <end position="141"/>
    </location>
</feature>
<protein>
    <submittedName>
        <fullName evidence="2">Uncharacterized protein</fullName>
    </submittedName>
</protein>
<evidence type="ECO:0000256" key="1">
    <source>
        <dbReference type="SAM" id="MobiDB-lite"/>
    </source>
</evidence>
<evidence type="ECO:0000313" key="3">
    <source>
        <dbReference type="Proteomes" id="UP000005275"/>
    </source>
</evidence>
<dbReference type="HOGENOM" id="CLU_1823050_0_0_6"/>
<feature type="compositionally biased region" description="Basic and acidic residues" evidence="1">
    <location>
        <begin position="80"/>
        <end position="98"/>
    </location>
</feature>
<dbReference type="STRING" id="765910.MARPU_04085"/>
<dbReference type="EMBL" id="CP007031">
    <property type="protein sequence ID" value="AHF05373.1"/>
    <property type="molecule type" value="Genomic_DNA"/>
</dbReference>
<feature type="compositionally biased region" description="Low complexity" evidence="1">
    <location>
        <begin position="61"/>
        <end position="73"/>
    </location>
</feature>
<proteinExistence type="predicted"/>